<feature type="region of interest" description="Disordered" evidence="1">
    <location>
        <begin position="1"/>
        <end position="29"/>
    </location>
</feature>
<comment type="caution">
    <text evidence="2">The sequence shown here is derived from an EMBL/GenBank/DDBJ whole genome shotgun (WGS) entry which is preliminary data.</text>
</comment>
<proteinExistence type="predicted"/>
<feature type="region of interest" description="Disordered" evidence="1">
    <location>
        <begin position="178"/>
        <end position="224"/>
    </location>
</feature>
<feature type="region of interest" description="Disordered" evidence="1">
    <location>
        <begin position="253"/>
        <end position="386"/>
    </location>
</feature>
<evidence type="ECO:0000313" key="2">
    <source>
        <dbReference type="EMBL" id="KAF7722755.1"/>
    </source>
</evidence>
<name>A0A8H7EQZ4_9FUNG</name>
<feature type="region of interest" description="Disordered" evidence="1">
    <location>
        <begin position="71"/>
        <end position="93"/>
    </location>
</feature>
<feature type="region of interest" description="Disordered" evidence="1">
    <location>
        <begin position="497"/>
        <end position="579"/>
    </location>
</feature>
<gene>
    <name evidence="2" type="ORF">EC973_002709</name>
</gene>
<protein>
    <submittedName>
        <fullName evidence="2">Uncharacterized protein</fullName>
    </submittedName>
</protein>
<feature type="compositionally biased region" description="Low complexity" evidence="1">
    <location>
        <begin position="553"/>
        <end position="565"/>
    </location>
</feature>
<feature type="compositionally biased region" description="Low complexity" evidence="1">
    <location>
        <begin position="200"/>
        <end position="209"/>
    </location>
</feature>
<evidence type="ECO:0000313" key="3">
    <source>
        <dbReference type="Proteomes" id="UP000605846"/>
    </source>
</evidence>
<reference evidence="2" key="1">
    <citation type="submission" date="2020-01" db="EMBL/GenBank/DDBJ databases">
        <title>Genome Sequencing of Three Apophysomyces-Like Fungal Strains Confirms a Novel Fungal Genus in the Mucoromycota with divergent Burkholderia-like Endosymbiotic Bacteria.</title>
        <authorList>
            <person name="Stajich J.E."/>
            <person name="Macias A.M."/>
            <person name="Carter-House D."/>
            <person name="Lovett B."/>
            <person name="Kasson L.R."/>
            <person name="Berry K."/>
            <person name="Grigoriev I."/>
            <person name="Chang Y."/>
            <person name="Spatafora J."/>
            <person name="Kasson M.T."/>
        </authorList>
    </citation>
    <scope>NUCLEOTIDE SEQUENCE</scope>
    <source>
        <strain evidence="2">NRRL A-21654</strain>
    </source>
</reference>
<dbReference type="AlphaFoldDB" id="A0A8H7EQZ4"/>
<dbReference type="OrthoDB" id="2282326at2759"/>
<feature type="compositionally biased region" description="Basic and acidic residues" evidence="1">
    <location>
        <begin position="362"/>
        <end position="371"/>
    </location>
</feature>
<feature type="compositionally biased region" description="Polar residues" evidence="1">
    <location>
        <begin position="534"/>
        <end position="549"/>
    </location>
</feature>
<feature type="region of interest" description="Disordered" evidence="1">
    <location>
        <begin position="127"/>
        <end position="150"/>
    </location>
</feature>
<keyword evidence="3" id="KW-1185">Reference proteome</keyword>
<evidence type="ECO:0000256" key="1">
    <source>
        <dbReference type="SAM" id="MobiDB-lite"/>
    </source>
</evidence>
<feature type="compositionally biased region" description="Basic and acidic residues" evidence="1">
    <location>
        <begin position="454"/>
        <end position="468"/>
    </location>
</feature>
<sequence>MTPFEQDTSTENSNDSDFSDVLNSQSSVDEDRVQHYATMTLDQLSETWSLQCTRNRSTNVAPALKTTVSMSTKLGSSAKKPMAPQSSRLSRSLRQRRDIQLRPFTIESAQYRSLLGRKALDAMLAESEIPTQTTNGKYDEGEGSDDDTTYEFQPETQEIDTPSLETSLSSDIFDISSTFRPTSHNPSKPKKARAFLDNPSTSTRSRSTTHNITRVYGRKGKSRRIEPTAAAPLLSSFEQPQPRAFHAAALSGLNDSSADSHSEEEEDLATSSRSKKRKRKIVADSDEEDGADEPKQAAIVIEDDPWDGIADNVFDFPDDPSDDDKEVEATRPSSIGRSQLPSRPGNLIEKLKDKAGNTTDHTGPEGNKEDAFVVPDDGFDPNDAARKRVTLDELRKRKKALKGILPLSFSKVFSNQLQEEEQYREQRRKKATESSRQQGQRITHSSENQTKTGELTEKDVFSAFREESSESSDDEVMIIPSPTYIQPKITDMWNWEEPQEKSSDLRSNSREHGVKPKQKQKEGNARPRSRVESQSRSGCGSKAGNGSTRKSATRTGGKSKTTTGSRRTKASNSLRSREYNPYMSRQMMWDWSDVEDESPPAGRLPVKDASHPRNQMIWTADDSDGDYDELPTTAEPIANVSSSINPIVWHVDRSEEEEALHRRRLLPAVRFEQNELKRGTRLADGIYIQKGYLGQLLEQCPPRLMDRFFSFPFQLFSGWVQLNGCSVIQCQKEMECVFTQAFQYLANFWDDLSAATEKGSRDIQTFYSFVSACLTQWIPTVLEKERRELIELFRAEIARLCGRILVMSDGANDQLNPLETELPPKWKSLVELLLYSLDWSCRLQLLDPVESGHRWSVEHCARQLMWLLLWIGPQQAQVHNTEKEDMIVESKHPVVVEAWICLIHLLVSENQYIAYAEKDRFWKMLSHYLSLESTARAYPTVRDKSEWLRHWFVVLRPLYQFNCHGEAGEPLDSWTAFGKRFDELQNMGDDDLVALAQQEETEPKEIIV</sequence>
<accession>A0A8H7EQZ4</accession>
<dbReference type="EMBL" id="JABAYA010000178">
    <property type="protein sequence ID" value="KAF7722755.1"/>
    <property type="molecule type" value="Genomic_DNA"/>
</dbReference>
<feature type="compositionally biased region" description="Acidic residues" evidence="1">
    <location>
        <begin position="316"/>
        <end position="326"/>
    </location>
</feature>
<feature type="compositionally biased region" description="Polar residues" evidence="1">
    <location>
        <begin position="331"/>
        <end position="341"/>
    </location>
</feature>
<feature type="region of interest" description="Disordered" evidence="1">
    <location>
        <begin position="415"/>
        <end position="479"/>
    </location>
</feature>
<feature type="compositionally biased region" description="Basic and acidic residues" evidence="1">
    <location>
        <begin position="498"/>
        <end position="533"/>
    </location>
</feature>
<feature type="compositionally biased region" description="Polar residues" evidence="1">
    <location>
        <begin position="434"/>
        <end position="453"/>
    </location>
</feature>
<feature type="compositionally biased region" description="Polar residues" evidence="1">
    <location>
        <begin position="1"/>
        <end position="27"/>
    </location>
</feature>
<dbReference type="Proteomes" id="UP000605846">
    <property type="component" value="Unassembled WGS sequence"/>
</dbReference>
<organism evidence="2 3">
    <name type="scientific">Apophysomyces ossiformis</name>
    <dbReference type="NCBI Taxonomy" id="679940"/>
    <lineage>
        <taxon>Eukaryota</taxon>
        <taxon>Fungi</taxon>
        <taxon>Fungi incertae sedis</taxon>
        <taxon>Mucoromycota</taxon>
        <taxon>Mucoromycotina</taxon>
        <taxon>Mucoromycetes</taxon>
        <taxon>Mucorales</taxon>
        <taxon>Mucorineae</taxon>
        <taxon>Mucoraceae</taxon>
        <taxon>Apophysomyces</taxon>
    </lineage>
</organism>